<protein>
    <submittedName>
        <fullName evidence="2">Uncharacterized protein</fullName>
    </submittedName>
</protein>
<sequence length="178" mass="19652">MSVTSNRVSSPQQSSAETRTLSQTSQQPVGRSVTSLASLRNSTTSSNTTNTTNTNTSLTSTSAYNTSQHGATQSMTQTDEDSPFRRSRAVFENIQRNNNASGSQSSNTSNMNRSNRHQQIEELERVEVTIPHNKEFIVKYQQVQIAEMLILFGIENKCLKLSLQVTTILAVLIIIVPV</sequence>
<dbReference type="Proteomes" id="UP000816034">
    <property type="component" value="Unassembled WGS sequence"/>
</dbReference>
<evidence type="ECO:0000313" key="3">
    <source>
        <dbReference type="Proteomes" id="UP000816034"/>
    </source>
</evidence>
<feature type="compositionally biased region" description="Polar residues" evidence="1">
    <location>
        <begin position="1"/>
        <end position="33"/>
    </location>
</feature>
<feature type="compositionally biased region" description="Low complexity" evidence="1">
    <location>
        <begin position="103"/>
        <end position="113"/>
    </location>
</feature>
<dbReference type="GeneID" id="68104621"/>
<name>A0AA88KCN3_NAELO</name>
<reference evidence="2 3" key="1">
    <citation type="journal article" date="2018" name="BMC Genomics">
        <title>The genome of Naegleria lovaniensis, the basis for a comparative approach to unravel pathogenicity factors of the human pathogenic amoeba N. fowleri.</title>
        <authorList>
            <person name="Liechti N."/>
            <person name="Schurch N."/>
            <person name="Bruggmann R."/>
            <person name="Wittwer M."/>
        </authorList>
    </citation>
    <scope>NUCLEOTIDE SEQUENCE [LARGE SCALE GENOMIC DNA]</scope>
    <source>
        <strain evidence="2 3">ATCC 30569</strain>
    </source>
</reference>
<gene>
    <name evidence="2" type="ORF">C9374_012167</name>
</gene>
<feature type="compositionally biased region" description="Low complexity" evidence="1">
    <location>
        <begin position="34"/>
        <end position="67"/>
    </location>
</feature>
<feature type="region of interest" description="Disordered" evidence="1">
    <location>
        <begin position="1"/>
        <end position="117"/>
    </location>
</feature>
<feature type="compositionally biased region" description="Polar residues" evidence="1">
    <location>
        <begin position="68"/>
        <end position="77"/>
    </location>
</feature>
<comment type="caution">
    <text evidence="2">The sequence shown here is derived from an EMBL/GenBank/DDBJ whole genome shotgun (WGS) entry which is preliminary data.</text>
</comment>
<dbReference type="RefSeq" id="XP_044542602.1">
    <property type="nucleotide sequence ID" value="XM_044687903.1"/>
</dbReference>
<evidence type="ECO:0000256" key="1">
    <source>
        <dbReference type="SAM" id="MobiDB-lite"/>
    </source>
</evidence>
<dbReference type="AlphaFoldDB" id="A0AA88KCN3"/>
<organism evidence="2 3">
    <name type="scientific">Naegleria lovaniensis</name>
    <name type="common">Amoeba</name>
    <dbReference type="NCBI Taxonomy" id="51637"/>
    <lineage>
        <taxon>Eukaryota</taxon>
        <taxon>Discoba</taxon>
        <taxon>Heterolobosea</taxon>
        <taxon>Tetramitia</taxon>
        <taxon>Eutetramitia</taxon>
        <taxon>Vahlkampfiidae</taxon>
        <taxon>Naegleria</taxon>
    </lineage>
</organism>
<accession>A0AA88KCN3</accession>
<dbReference type="EMBL" id="PYSW02000055">
    <property type="protein sequence ID" value="KAG2373428.1"/>
    <property type="molecule type" value="Genomic_DNA"/>
</dbReference>
<proteinExistence type="predicted"/>
<keyword evidence="3" id="KW-1185">Reference proteome</keyword>
<evidence type="ECO:0000313" key="2">
    <source>
        <dbReference type="EMBL" id="KAG2373428.1"/>
    </source>
</evidence>